<name>A0A164SLW8_9AGAM</name>
<proteinExistence type="predicted"/>
<sequence length="161" mass="18527">MIKAGLAQVARDWQKPIQEPSGTILCSETARRLGSQPVRWWSQSLNQAEPFKQHAEGMSPKVQEEGPIGKNMHHRAQHWNFGRFFPMTREQLVNDTPEYANYNDELILTLSKGGERTELEAEDGGLRSVRKVWWVNGRIDVFNEDEGFKNPSRMMQGRSTE</sequence>
<organism evidence="1 2">
    <name type="scientific">Sistotremastrum niveocremeum HHB9708</name>
    <dbReference type="NCBI Taxonomy" id="1314777"/>
    <lineage>
        <taxon>Eukaryota</taxon>
        <taxon>Fungi</taxon>
        <taxon>Dikarya</taxon>
        <taxon>Basidiomycota</taxon>
        <taxon>Agaricomycotina</taxon>
        <taxon>Agaricomycetes</taxon>
        <taxon>Sistotremastrales</taxon>
        <taxon>Sistotremastraceae</taxon>
        <taxon>Sertulicium</taxon>
        <taxon>Sertulicium niveocremeum</taxon>
    </lineage>
</organism>
<accession>A0A164SLW8</accession>
<gene>
    <name evidence="1" type="ORF">SISNIDRAFT_467542</name>
</gene>
<dbReference type="Proteomes" id="UP000076722">
    <property type="component" value="Unassembled WGS sequence"/>
</dbReference>
<keyword evidence="2" id="KW-1185">Reference proteome</keyword>
<reference evidence="1 2" key="1">
    <citation type="journal article" date="2016" name="Mol. Biol. Evol.">
        <title>Comparative Genomics of Early-Diverging Mushroom-Forming Fungi Provides Insights into the Origins of Lignocellulose Decay Capabilities.</title>
        <authorList>
            <person name="Nagy L.G."/>
            <person name="Riley R."/>
            <person name="Tritt A."/>
            <person name="Adam C."/>
            <person name="Daum C."/>
            <person name="Floudas D."/>
            <person name="Sun H."/>
            <person name="Yadav J.S."/>
            <person name="Pangilinan J."/>
            <person name="Larsson K.H."/>
            <person name="Matsuura K."/>
            <person name="Barry K."/>
            <person name="Labutti K."/>
            <person name="Kuo R."/>
            <person name="Ohm R.A."/>
            <person name="Bhattacharya S.S."/>
            <person name="Shirouzu T."/>
            <person name="Yoshinaga Y."/>
            <person name="Martin F.M."/>
            <person name="Grigoriev I.V."/>
            <person name="Hibbett D.S."/>
        </authorList>
    </citation>
    <scope>NUCLEOTIDE SEQUENCE [LARGE SCALE GENOMIC DNA]</scope>
    <source>
        <strain evidence="1 2">HHB9708</strain>
    </source>
</reference>
<evidence type="ECO:0000313" key="1">
    <source>
        <dbReference type="EMBL" id="KZS91610.1"/>
    </source>
</evidence>
<dbReference type="EMBL" id="KV419414">
    <property type="protein sequence ID" value="KZS91610.1"/>
    <property type="molecule type" value="Genomic_DNA"/>
</dbReference>
<evidence type="ECO:0000313" key="2">
    <source>
        <dbReference type="Proteomes" id="UP000076722"/>
    </source>
</evidence>
<protein>
    <submittedName>
        <fullName evidence="1">Uncharacterized protein</fullName>
    </submittedName>
</protein>
<dbReference type="AlphaFoldDB" id="A0A164SLW8"/>